<dbReference type="InterPro" id="IPR013396">
    <property type="entry name" value="CRISPR-assoc_prot_Csy4"/>
</dbReference>
<dbReference type="AlphaFoldDB" id="A0A1E5E2G4"/>
<protein>
    <submittedName>
        <fullName evidence="1">Type I-F CRISPR-associated endoribonuclease Cas6/Csy4</fullName>
    </submittedName>
</protein>
<dbReference type="EMBL" id="AJYK02000059">
    <property type="protein sequence ID" value="OEF25678.1"/>
    <property type="molecule type" value="Genomic_DNA"/>
</dbReference>
<dbReference type="Gene3D" id="3.30.70.2540">
    <property type="entry name" value="CRISPR-associated endoribonuclease Cas6/Csy4"/>
    <property type="match status" value="1"/>
</dbReference>
<dbReference type="eggNOG" id="ENOG5030VQF">
    <property type="taxonomic scope" value="Bacteria"/>
</dbReference>
<dbReference type="GO" id="GO:0043571">
    <property type="term" value="P:maintenance of CRISPR repeat elements"/>
    <property type="evidence" value="ECO:0007669"/>
    <property type="project" value="InterPro"/>
</dbReference>
<accession>A0A1E5E2G4</accession>
<organism evidence="1 2">
    <name type="scientific">Vibrio rumoiensis 1S-45</name>
    <dbReference type="NCBI Taxonomy" id="1188252"/>
    <lineage>
        <taxon>Bacteria</taxon>
        <taxon>Pseudomonadati</taxon>
        <taxon>Pseudomonadota</taxon>
        <taxon>Gammaproteobacteria</taxon>
        <taxon>Vibrionales</taxon>
        <taxon>Vibrionaceae</taxon>
        <taxon>Vibrio</taxon>
    </lineage>
</organism>
<evidence type="ECO:0000313" key="1">
    <source>
        <dbReference type="EMBL" id="OEF25678.1"/>
    </source>
</evidence>
<gene>
    <name evidence="1" type="ORF">A1QC_08600</name>
</gene>
<dbReference type="CDD" id="cd09739">
    <property type="entry name" value="Cas6_I-F"/>
    <property type="match status" value="1"/>
</dbReference>
<dbReference type="RefSeq" id="WP_017026499.1">
    <property type="nucleotide sequence ID" value="NZ_AJYK02000059.1"/>
</dbReference>
<name>A0A1E5E2G4_9VIBR</name>
<dbReference type="Proteomes" id="UP000094070">
    <property type="component" value="Unassembled WGS sequence"/>
</dbReference>
<dbReference type="Pfam" id="PF09618">
    <property type="entry name" value="Cas_Csy4"/>
    <property type="match status" value="1"/>
</dbReference>
<dbReference type="OrthoDB" id="6104063at2"/>
<reference evidence="1 2" key="1">
    <citation type="journal article" date="2012" name="Science">
        <title>Ecological populations of bacteria act as socially cohesive units of antibiotic production and resistance.</title>
        <authorList>
            <person name="Cordero O.X."/>
            <person name="Wildschutte H."/>
            <person name="Kirkup B."/>
            <person name="Proehl S."/>
            <person name="Ngo L."/>
            <person name="Hussain F."/>
            <person name="Le Roux F."/>
            <person name="Mincer T."/>
            <person name="Polz M.F."/>
        </authorList>
    </citation>
    <scope>NUCLEOTIDE SEQUENCE [LARGE SCALE GENOMIC DNA]</scope>
    <source>
        <strain evidence="1 2">1S-45</strain>
    </source>
</reference>
<proteinExistence type="predicted"/>
<evidence type="ECO:0000313" key="2">
    <source>
        <dbReference type="Proteomes" id="UP000094070"/>
    </source>
</evidence>
<dbReference type="InterPro" id="IPR042564">
    <property type="entry name" value="CRISPR-Cas6/Csy4_sf"/>
</dbReference>
<dbReference type="NCBIfam" id="TIGR02563">
    <property type="entry name" value="cas_Csy4"/>
    <property type="match status" value="1"/>
</dbReference>
<keyword evidence="2" id="KW-1185">Reference proteome</keyword>
<dbReference type="STRING" id="1188252.A1QC_08600"/>
<sequence length="203" mass="23082">MSGRYFFVVKFLPDNVDTSLLCGRCISIMHGFINKNPTGKNAVGVSFPFWTEESLGNAIAFVAEDKELLIGLSFQPYFSLMKEEGLFELSGVLPVADDAKEVRFIRNQAIGKSFLGSKRRRMKRALDRAEKLGKIQPNKVNEERVFDNFHRIPLTSQSTNQDIMLHVQKEECVDIRLNHFNSYGLATNQAWKGTVPDLKNTMF</sequence>
<dbReference type="GO" id="GO:0004519">
    <property type="term" value="F:endonuclease activity"/>
    <property type="evidence" value="ECO:0007669"/>
    <property type="project" value="InterPro"/>
</dbReference>
<comment type="caution">
    <text evidence="1">The sequence shown here is derived from an EMBL/GenBank/DDBJ whole genome shotgun (WGS) entry which is preliminary data.</text>
</comment>